<dbReference type="SUPFAM" id="SSF52172">
    <property type="entry name" value="CheY-like"/>
    <property type="match status" value="1"/>
</dbReference>
<evidence type="ECO:0008006" key="9">
    <source>
        <dbReference type="Google" id="ProtNLM"/>
    </source>
</evidence>
<gene>
    <name evidence="7" type="ORF">DQG23_22135</name>
</gene>
<dbReference type="Gene3D" id="3.40.50.2300">
    <property type="match status" value="1"/>
</dbReference>
<dbReference type="PANTHER" id="PTHR43280:SF28">
    <property type="entry name" value="HTH-TYPE TRANSCRIPTIONAL ACTIVATOR RHAS"/>
    <property type="match status" value="1"/>
</dbReference>
<dbReference type="Pfam" id="PF00072">
    <property type="entry name" value="Response_reg"/>
    <property type="match status" value="1"/>
</dbReference>
<dbReference type="InterPro" id="IPR009057">
    <property type="entry name" value="Homeodomain-like_sf"/>
</dbReference>
<evidence type="ECO:0000313" key="8">
    <source>
        <dbReference type="Proteomes" id="UP000250369"/>
    </source>
</evidence>
<dbReference type="GO" id="GO:0003700">
    <property type="term" value="F:DNA-binding transcription factor activity"/>
    <property type="evidence" value="ECO:0007669"/>
    <property type="project" value="InterPro"/>
</dbReference>
<organism evidence="7 8">
    <name type="scientific">Paenibacillus contaminans</name>
    <dbReference type="NCBI Taxonomy" id="450362"/>
    <lineage>
        <taxon>Bacteria</taxon>
        <taxon>Bacillati</taxon>
        <taxon>Bacillota</taxon>
        <taxon>Bacilli</taxon>
        <taxon>Bacillales</taxon>
        <taxon>Paenibacillaceae</taxon>
        <taxon>Paenibacillus</taxon>
    </lineage>
</organism>
<dbReference type="CDD" id="cd17536">
    <property type="entry name" value="REC_YesN-like"/>
    <property type="match status" value="1"/>
</dbReference>
<dbReference type="PROSITE" id="PS01124">
    <property type="entry name" value="HTH_ARAC_FAMILY_2"/>
    <property type="match status" value="1"/>
</dbReference>
<keyword evidence="3" id="KW-0804">Transcription</keyword>
<dbReference type="InterPro" id="IPR011006">
    <property type="entry name" value="CheY-like_superfamily"/>
</dbReference>
<dbReference type="GO" id="GO:0043565">
    <property type="term" value="F:sequence-specific DNA binding"/>
    <property type="evidence" value="ECO:0007669"/>
    <property type="project" value="InterPro"/>
</dbReference>
<dbReference type="PROSITE" id="PS50110">
    <property type="entry name" value="RESPONSE_REGULATORY"/>
    <property type="match status" value="1"/>
</dbReference>
<feature type="domain" description="Response regulatory" evidence="6">
    <location>
        <begin position="3"/>
        <end position="119"/>
    </location>
</feature>
<keyword evidence="8" id="KW-1185">Reference proteome</keyword>
<dbReference type="EMBL" id="QMFB01000013">
    <property type="protein sequence ID" value="RAV19237.1"/>
    <property type="molecule type" value="Genomic_DNA"/>
</dbReference>
<dbReference type="AlphaFoldDB" id="A0A329MMV4"/>
<protein>
    <recommendedName>
        <fullName evidence="9">DNA-binding response regulator</fullName>
    </recommendedName>
</protein>
<evidence type="ECO:0000313" key="7">
    <source>
        <dbReference type="EMBL" id="RAV19237.1"/>
    </source>
</evidence>
<evidence type="ECO:0000256" key="2">
    <source>
        <dbReference type="ARBA" id="ARBA00023125"/>
    </source>
</evidence>
<evidence type="ECO:0000256" key="3">
    <source>
        <dbReference type="ARBA" id="ARBA00023163"/>
    </source>
</evidence>
<feature type="domain" description="HTH araC/xylS-type" evidence="5">
    <location>
        <begin position="247"/>
        <end position="346"/>
    </location>
</feature>
<name>A0A329MMV4_9BACL</name>
<evidence type="ECO:0000256" key="4">
    <source>
        <dbReference type="PROSITE-ProRule" id="PRU00169"/>
    </source>
</evidence>
<dbReference type="RefSeq" id="WP_113033055.1">
    <property type="nucleotide sequence ID" value="NZ_QMFB01000013.1"/>
</dbReference>
<evidence type="ECO:0000256" key="1">
    <source>
        <dbReference type="ARBA" id="ARBA00023015"/>
    </source>
</evidence>
<evidence type="ECO:0000259" key="5">
    <source>
        <dbReference type="PROSITE" id="PS01124"/>
    </source>
</evidence>
<dbReference type="GO" id="GO:0000160">
    <property type="term" value="P:phosphorelay signal transduction system"/>
    <property type="evidence" value="ECO:0007669"/>
    <property type="project" value="InterPro"/>
</dbReference>
<keyword evidence="4" id="KW-0597">Phosphoprotein</keyword>
<proteinExistence type="predicted"/>
<dbReference type="PRINTS" id="PR00032">
    <property type="entry name" value="HTHARAC"/>
</dbReference>
<dbReference type="InterPro" id="IPR020449">
    <property type="entry name" value="Tscrpt_reg_AraC-type_HTH"/>
</dbReference>
<dbReference type="InterPro" id="IPR001789">
    <property type="entry name" value="Sig_transdc_resp-reg_receiver"/>
</dbReference>
<keyword evidence="1" id="KW-0805">Transcription regulation</keyword>
<dbReference type="PANTHER" id="PTHR43280">
    <property type="entry name" value="ARAC-FAMILY TRANSCRIPTIONAL REGULATOR"/>
    <property type="match status" value="1"/>
</dbReference>
<accession>A0A329MMV4</accession>
<dbReference type="Pfam" id="PF12833">
    <property type="entry name" value="HTH_18"/>
    <property type="match status" value="1"/>
</dbReference>
<comment type="caution">
    <text evidence="7">The sequence shown here is derived from an EMBL/GenBank/DDBJ whole genome shotgun (WGS) entry which is preliminary data.</text>
</comment>
<keyword evidence="2" id="KW-0238">DNA-binding</keyword>
<dbReference type="InterPro" id="IPR018060">
    <property type="entry name" value="HTH_AraC"/>
</dbReference>
<feature type="modified residue" description="4-aspartylphosphate" evidence="4">
    <location>
        <position position="54"/>
    </location>
</feature>
<dbReference type="Gene3D" id="1.10.10.60">
    <property type="entry name" value="Homeodomain-like"/>
    <property type="match status" value="2"/>
</dbReference>
<evidence type="ECO:0000259" key="6">
    <source>
        <dbReference type="PROSITE" id="PS50110"/>
    </source>
</evidence>
<dbReference type="OrthoDB" id="1699at2"/>
<dbReference type="SMART" id="SM00342">
    <property type="entry name" value="HTH_ARAC"/>
    <property type="match status" value="1"/>
</dbReference>
<dbReference type="SUPFAM" id="SSF46689">
    <property type="entry name" value="Homeodomain-like"/>
    <property type="match status" value="2"/>
</dbReference>
<dbReference type="Proteomes" id="UP000250369">
    <property type="component" value="Unassembled WGS sequence"/>
</dbReference>
<reference evidence="7 8" key="1">
    <citation type="journal article" date="2009" name="Int. J. Syst. Evol. Microbiol.">
        <title>Paenibacillus contaminans sp. nov., isolated from a contaminated laboratory plate.</title>
        <authorList>
            <person name="Chou J.H."/>
            <person name="Lee J.H."/>
            <person name="Lin M.C."/>
            <person name="Chang P.S."/>
            <person name="Arun A.B."/>
            <person name="Young C.C."/>
            <person name="Chen W.M."/>
        </authorList>
    </citation>
    <scope>NUCLEOTIDE SEQUENCE [LARGE SCALE GENOMIC DNA]</scope>
    <source>
        <strain evidence="7 8">CKOBP-6</strain>
    </source>
</reference>
<dbReference type="SMART" id="SM00448">
    <property type="entry name" value="REC"/>
    <property type="match status" value="1"/>
</dbReference>
<sequence>MLQVLVVEDERWIRRNMCKMIEEVDGYQVAGEAKNGVEALQMLQSRPPHVLMTDIHMPFMNGLQLSEAAKRVLPMLEIVLFSGYNDFEYVREGLRQGVHDYLQKPVQTEDLHRTMQQIANKIAHKKGKLHQQFVWMEAWRVNANRLAESLWLVDKPKFETEWSVLSSEWLKNGDGQENVYEFFHLLIYFINERIRVNYGAQLPEHVFHPLDFTGDAAQDAELIRQHLMGVLNELLTQRNWRKSHVVTKALHYIHSEYAHPHFSLIDAAELTGLSQPYLSRLFKEEMGRTFMEYVTELRIDKARELLENPDAKVYEVVGAVGYTEYAYFVRVFKRIVGYSPSDYRKQLGLK</sequence>